<reference evidence="3 4" key="1">
    <citation type="submission" date="2020-08" db="EMBL/GenBank/DDBJ databases">
        <title>Genomic Encyclopedia of Type Strains, Phase IV (KMG-IV): sequencing the most valuable type-strain genomes for metagenomic binning, comparative biology and taxonomic classification.</title>
        <authorList>
            <person name="Goeker M."/>
        </authorList>
    </citation>
    <scope>NUCLEOTIDE SEQUENCE [LARGE SCALE GENOMIC DNA]</scope>
    <source>
        <strain evidence="3 4">DSM 26189</strain>
    </source>
</reference>
<evidence type="ECO:0000313" key="3">
    <source>
        <dbReference type="EMBL" id="MBB3926861.1"/>
    </source>
</evidence>
<dbReference type="Proteomes" id="UP000571950">
    <property type="component" value="Unassembled WGS sequence"/>
</dbReference>
<dbReference type="Pfam" id="PF01636">
    <property type="entry name" value="APH"/>
    <property type="match status" value="1"/>
</dbReference>
<feature type="domain" description="Aminoglycoside phosphotransferase" evidence="2">
    <location>
        <begin position="56"/>
        <end position="285"/>
    </location>
</feature>
<dbReference type="GO" id="GO:0016301">
    <property type="term" value="F:kinase activity"/>
    <property type="evidence" value="ECO:0007669"/>
    <property type="project" value="UniProtKB-KW"/>
</dbReference>
<dbReference type="AlphaFoldDB" id="A0A7W6FQ81"/>
<keyword evidence="3" id="KW-0418">Kinase</keyword>
<dbReference type="InterPro" id="IPR052898">
    <property type="entry name" value="ACAD10-like"/>
</dbReference>
<dbReference type="InterPro" id="IPR011009">
    <property type="entry name" value="Kinase-like_dom_sf"/>
</dbReference>
<feature type="region of interest" description="Disordered" evidence="1">
    <location>
        <begin position="1"/>
        <end position="34"/>
    </location>
</feature>
<keyword evidence="3" id="KW-0808">Transferase</keyword>
<dbReference type="EMBL" id="JACIDT010000008">
    <property type="protein sequence ID" value="MBB3926861.1"/>
    <property type="molecule type" value="Genomic_DNA"/>
</dbReference>
<evidence type="ECO:0000313" key="4">
    <source>
        <dbReference type="Proteomes" id="UP000571950"/>
    </source>
</evidence>
<feature type="compositionally biased region" description="Pro residues" evidence="1">
    <location>
        <begin position="1"/>
        <end position="12"/>
    </location>
</feature>
<evidence type="ECO:0000259" key="2">
    <source>
        <dbReference type="Pfam" id="PF01636"/>
    </source>
</evidence>
<evidence type="ECO:0000256" key="1">
    <source>
        <dbReference type="SAM" id="MobiDB-lite"/>
    </source>
</evidence>
<dbReference type="PANTHER" id="PTHR47829:SF1">
    <property type="entry name" value="HAD FAMILY PHOSPHATASE"/>
    <property type="match status" value="1"/>
</dbReference>
<proteinExistence type="predicted"/>
<keyword evidence="4" id="KW-1185">Reference proteome</keyword>
<dbReference type="PANTHER" id="PTHR47829">
    <property type="entry name" value="HYDROLASE, PUTATIVE (AFU_ORTHOLOGUE AFUA_1G12880)-RELATED"/>
    <property type="match status" value="1"/>
</dbReference>
<dbReference type="SUPFAM" id="SSF56112">
    <property type="entry name" value="Protein kinase-like (PK-like)"/>
    <property type="match status" value="1"/>
</dbReference>
<accession>A0A7W6FQ81</accession>
<dbReference type="Gene3D" id="3.90.1200.10">
    <property type="match status" value="1"/>
</dbReference>
<dbReference type="Gene3D" id="3.30.200.20">
    <property type="entry name" value="Phosphorylase Kinase, domain 1"/>
    <property type="match status" value="1"/>
</dbReference>
<dbReference type="InterPro" id="IPR041726">
    <property type="entry name" value="ACAD10_11_N"/>
</dbReference>
<protein>
    <submittedName>
        <fullName evidence="3">Aminoglycoside phosphotransferase (APT) family kinase protein</fullName>
    </submittedName>
</protein>
<dbReference type="RefSeq" id="WP_223177435.1">
    <property type="nucleotide sequence ID" value="NZ_BSPS01000003.1"/>
</dbReference>
<name>A0A7W6FQ81_9SPHN</name>
<organism evidence="3 4">
    <name type="scientific">Sphingobium jiangsuense</name>
    <dbReference type="NCBI Taxonomy" id="870476"/>
    <lineage>
        <taxon>Bacteria</taxon>
        <taxon>Pseudomonadati</taxon>
        <taxon>Pseudomonadota</taxon>
        <taxon>Alphaproteobacteria</taxon>
        <taxon>Sphingomonadales</taxon>
        <taxon>Sphingomonadaceae</taxon>
        <taxon>Sphingobium</taxon>
    </lineage>
</organism>
<dbReference type="InterPro" id="IPR002575">
    <property type="entry name" value="Aminoglycoside_PTrfase"/>
</dbReference>
<comment type="caution">
    <text evidence="3">The sequence shown here is derived from an EMBL/GenBank/DDBJ whole genome shotgun (WGS) entry which is preliminary data.</text>
</comment>
<sequence length="370" mass="40507">MSLPPVAPPQSPPVVEATGAGQPPIPRPGDIDADGADRLEKWMANAIPDHTGPISVVRFAGGQSNPTFRIISPRRDYVLRRKPPGALLHSAHAIDREQRVMAALGPQGFPVPHVFGLCTDATVIGSDFFLMEMVEGRIEWDPKLPDASPQDRRLIYNAQIDGLAALHAIDPAAAGLADFGRPGNYFERQLARWTRQYRTSEAAPDPHMDKLLAWLPLYVPAEVPARIVHGDYRIDNMVLHPVRPEILAVLDWELSTLGDPLADLTYFLMMWRVPPAERIAMDGVDFETSGIPAMEEALDRYLAATGRVLARPLEWYIAFNLFRLAAILQGVAGRAARGQANNDRALTAQGRVGPLARAAWDNARKAGAPA</sequence>
<gene>
    <name evidence="3" type="ORF">GGR43_002584</name>
</gene>
<dbReference type="CDD" id="cd05154">
    <property type="entry name" value="ACAD10_11_N-like"/>
    <property type="match status" value="1"/>
</dbReference>